<gene>
    <name evidence="6" type="ORF">BC343_09635</name>
    <name evidence="5" type="ORF">BC343_14035</name>
    <name evidence="4" type="ORF">BC343_15480</name>
    <name evidence="3" type="ORF">BC343_18260</name>
    <name evidence="14" type="ORF">BC343_23585</name>
    <name evidence="13" type="ORF">BC343_24425</name>
    <name evidence="12" type="ORF">BC343_25130</name>
    <name evidence="11" type="ORF">BC343_27015</name>
    <name evidence="10" type="ORF">BC343_27890</name>
    <name evidence="9" type="ORF">BC343_27895</name>
    <name evidence="8" type="ORF">BC343_28300</name>
    <name evidence="7" type="ORF">BC343_29660</name>
</gene>
<evidence type="ECO:0000313" key="5">
    <source>
        <dbReference type="EMBL" id="OOQ57233.1"/>
    </source>
</evidence>
<dbReference type="GO" id="GO:0004803">
    <property type="term" value="F:transposase activity"/>
    <property type="evidence" value="ECO:0007669"/>
    <property type="project" value="InterPro"/>
</dbReference>
<dbReference type="EMBL" id="MBTF01000036">
    <property type="protein sequence ID" value="OOQ57233.1"/>
    <property type="molecule type" value="Genomic_DNA"/>
</dbReference>
<dbReference type="EMBL" id="MBTF01000034">
    <property type="protein sequence ID" value="OOQ57932.1"/>
    <property type="molecule type" value="Genomic_DNA"/>
</dbReference>
<dbReference type="EMBL" id="MBTF01000014">
    <property type="protein sequence ID" value="OOQ59228.1"/>
    <property type="molecule type" value="Genomic_DNA"/>
</dbReference>
<dbReference type="EMBL" id="MBTF01000007">
    <property type="protein sequence ID" value="OOQ60313.1"/>
    <property type="molecule type" value="Genomic_DNA"/>
</dbReference>
<dbReference type="RefSeq" id="WP_078347262.1">
    <property type="nucleotide sequence ID" value="NZ_MBTF01000004.1"/>
</dbReference>
<comment type="caution">
    <text evidence="13">The sequence shown here is derived from an EMBL/GenBank/DDBJ whole genome shotgun (WGS) entry which is preliminary data.</text>
</comment>
<dbReference type="InterPro" id="IPR047650">
    <property type="entry name" value="Transpos_IS110"/>
</dbReference>
<evidence type="ECO:0000313" key="14">
    <source>
        <dbReference type="EMBL" id="OOQ60943.1"/>
    </source>
</evidence>
<feature type="domain" description="Transposase IS116/IS110/IS902 C-terminal" evidence="2">
    <location>
        <begin position="193"/>
        <end position="277"/>
    </location>
</feature>
<keyword evidence="15" id="KW-1185">Reference proteome</keyword>
<dbReference type="EMBL" id="MBTF01000013">
    <property type="protein sequence ID" value="OOQ59322.1"/>
    <property type="molecule type" value="Genomic_DNA"/>
</dbReference>
<proteinExistence type="predicted"/>
<dbReference type="Pfam" id="PF02371">
    <property type="entry name" value="Transposase_20"/>
    <property type="match status" value="1"/>
</dbReference>
<dbReference type="Pfam" id="PF01548">
    <property type="entry name" value="DEDD_Tnp_IS110"/>
    <property type="match status" value="1"/>
</dbReference>
<evidence type="ECO:0000313" key="13">
    <source>
        <dbReference type="EMBL" id="OOQ60741.1"/>
    </source>
</evidence>
<dbReference type="EMBL" id="MBTF01000037">
    <property type="protein sequence ID" value="OOQ56944.1"/>
    <property type="molecule type" value="Genomic_DNA"/>
</dbReference>
<dbReference type="InterPro" id="IPR002525">
    <property type="entry name" value="Transp_IS110-like_N"/>
</dbReference>
<evidence type="ECO:0000313" key="8">
    <source>
        <dbReference type="EMBL" id="OOQ59228.1"/>
    </source>
</evidence>
<dbReference type="PANTHER" id="PTHR33055">
    <property type="entry name" value="TRANSPOSASE FOR INSERTION SEQUENCE ELEMENT IS1111A"/>
    <property type="match status" value="1"/>
</dbReference>
<dbReference type="EMBL" id="MBTF01000017">
    <property type="protein sequence ID" value="OOQ59084.1"/>
    <property type="molecule type" value="Genomic_DNA"/>
</dbReference>
<evidence type="ECO:0000313" key="3">
    <source>
        <dbReference type="EMBL" id="OOQ56396.1"/>
    </source>
</evidence>
<organism evidence="13 15">
    <name type="scientific">Mucilaginibacter pedocola</name>
    <dbReference type="NCBI Taxonomy" id="1792845"/>
    <lineage>
        <taxon>Bacteria</taxon>
        <taxon>Pseudomonadati</taxon>
        <taxon>Bacteroidota</taxon>
        <taxon>Sphingobacteriia</taxon>
        <taxon>Sphingobacteriales</taxon>
        <taxon>Sphingobacteriaceae</taxon>
        <taxon>Mucilaginibacter</taxon>
    </lineage>
</organism>
<dbReference type="PANTHER" id="PTHR33055:SF3">
    <property type="entry name" value="PUTATIVE TRANSPOSASE FOR IS117-RELATED"/>
    <property type="match status" value="1"/>
</dbReference>
<dbReference type="OrthoDB" id="964423at2"/>
<evidence type="ECO:0000313" key="10">
    <source>
        <dbReference type="EMBL" id="OOQ59976.1"/>
    </source>
</evidence>
<feature type="domain" description="Transposase IS110-like N-terminal" evidence="1">
    <location>
        <begin position="8"/>
        <end position="145"/>
    </location>
</feature>
<evidence type="ECO:0000313" key="12">
    <source>
        <dbReference type="EMBL" id="OOQ60313.1"/>
    </source>
</evidence>
<dbReference type="InterPro" id="IPR003346">
    <property type="entry name" value="Transposase_20"/>
</dbReference>
<evidence type="ECO:0000313" key="7">
    <source>
        <dbReference type="EMBL" id="OOQ59084.1"/>
    </source>
</evidence>
<dbReference type="AlphaFoldDB" id="A0A1S9PIF9"/>
<evidence type="ECO:0000313" key="9">
    <source>
        <dbReference type="EMBL" id="OOQ59322.1"/>
    </source>
</evidence>
<evidence type="ECO:0000313" key="11">
    <source>
        <dbReference type="EMBL" id="OOQ60174.1"/>
    </source>
</evidence>
<evidence type="ECO:0000313" key="6">
    <source>
        <dbReference type="EMBL" id="OOQ57932.1"/>
    </source>
</evidence>
<evidence type="ECO:0000259" key="1">
    <source>
        <dbReference type="Pfam" id="PF01548"/>
    </source>
</evidence>
<dbReference type="EMBL" id="MBTF01000011">
    <property type="protein sequence ID" value="OOQ59976.1"/>
    <property type="molecule type" value="Genomic_DNA"/>
</dbReference>
<evidence type="ECO:0000259" key="2">
    <source>
        <dbReference type="Pfam" id="PF02371"/>
    </source>
</evidence>
<evidence type="ECO:0000313" key="4">
    <source>
        <dbReference type="EMBL" id="OOQ56944.1"/>
    </source>
</evidence>
<sequence>METHANYIGVDISKASFDVSAGRRHYQFSNETTGFDGFLKLLDTDSHIVMEASGPYYLRLACFLHTKGIKVSVVNPLVIRRYSQMRMSRAKTDKKDALLIAEYGAMAKPEQWAPPQQHVVELQQTEAILSGLSKQHTVLSNQLESFTATGMMQKALRQTIQKELCHLKQLISRLSANMEKIVLEHYGQMLSGLKSIPGIGKKTAIMLILVSGGFERFGDCSKLSSYIGTCPRLFESGSSVKGRPRICKMGMSAIRASLYVCSWSAKRCNKACRELYERLLAKGKAKKVALIAVVNKLLKQAFAIAKTNSTYQENYSNIICF</sequence>
<reference evidence="13 15" key="1">
    <citation type="submission" date="2016-07" db="EMBL/GenBank/DDBJ databases">
        <title>Genomic analysis of zinc-resistant bacterium Mucilaginibacter pedocola TBZ30.</title>
        <authorList>
            <person name="Huang J."/>
            <person name="Tang J."/>
        </authorList>
    </citation>
    <scope>NUCLEOTIDE SEQUENCE [LARGE SCALE GENOMIC DNA]</scope>
    <source>
        <strain evidence="13 15">TBZ30</strain>
    </source>
</reference>
<dbReference type="GO" id="GO:0006313">
    <property type="term" value="P:DNA transposition"/>
    <property type="evidence" value="ECO:0007669"/>
    <property type="project" value="InterPro"/>
</dbReference>
<dbReference type="EMBL" id="MBTF01000009">
    <property type="protein sequence ID" value="OOQ60174.1"/>
    <property type="molecule type" value="Genomic_DNA"/>
</dbReference>
<protein>
    <submittedName>
        <fullName evidence="13">Uncharacterized protein</fullName>
    </submittedName>
</protein>
<dbReference type="EMBL" id="MBTF01000004">
    <property type="protein sequence ID" value="OOQ60943.1"/>
    <property type="molecule type" value="Genomic_DNA"/>
</dbReference>
<dbReference type="EMBL" id="MBTF01000005">
    <property type="protein sequence ID" value="OOQ60741.1"/>
    <property type="molecule type" value="Genomic_DNA"/>
</dbReference>
<accession>A0A1S9PIF9</accession>
<dbReference type="NCBIfam" id="NF033542">
    <property type="entry name" value="transpos_IS110"/>
    <property type="match status" value="1"/>
</dbReference>
<evidence type="ECO:0000313" key="15">
    <source>
        <dbReference type="Proteomes" id="UP000189739"/>
    </source>
</evidence>
<dbReference type="Proteomes" id="UP000189739">
    <property type="component" value="Unassembled WGS sequence"/>
</dbReference>
<name>A0A1S9PIF9_9SPHI</name>
<dbReference type="EMBL" id="MBTF01000039">
    <property type="protein sequence ID" value="OOQ56396.1"/>
    <property type="molecule type" value="Genomic_DNA"/>
</dbReference>
<dbReference type="GO" id="GO:0003677">
    <property type="term" value="F:DNA binding"/>
    <property type="evidence" value="ECO:0007669"/>
    <property type="project" value="InterPro"/>
</dbReference>